<reference evidence="3" key="1">
    <citation type="submission" date="2019-08" db="EMBL/GenBank/DDBJ databases">
        <title>Limnoglobus roseus gen. nov., sp. nov., a novel freshwater planctomycete with a giant genome from the family Gemmataceae.</title>
        <authorList>
            <person name="Kulichevskaya I.S."/>
            <person name="Naumoff D.G."/>
            <person name="Miroshnikov K."/>
            <person name="Ivanova A."/>
            <person name="Philippov D.A."/>
            <person name="Hakobyan A."/>
            <person name="Rijpstra I.C."/>
            <person name="Sinninghe Damste J.S."/>
            <person name="Liesack W."/>
            <person name="Dedysh S.N."/>
        </authorList>
    </citation>
    <scope>NUCLEOTIDE SEQUENCE [LARGE SCALE GENOMIC DNA]</scope>
    <source>
        <strain evidence="3">PX52</strain>
    </source>
</reference>
<dbReference type="Pfam" id="PF19935">
    <property type="entry name" value="DUF6398"/>
    <property type="match status" value="1"/>
</dbReference>
<feature type="domain" description="DUF6398" evidence="1">
    <location>
        <begin position="216"/>
        <end position="320"/>
    </location>
</feature>
<organism evidence="2 3">
    <name type="scientific">Limnoglobus roseus</name>
    <dbReference type="NCBI Taxonomy" id="2598579"/>
    <lineage>
        <taxon>Bacteria</taxon>
        <taxon>Pseudomonadati</taxon>
        <taxon>Planctomycetota</taxon>
        <taxon>Planctomycetia</taxon>
        <taxon>Gemmatales</taxon>
        <taxon>Gemmataceae</taxon>
        <taxon>Limnoglobus</taxon>
    </lineage>
</organism>
<evidence type="ECO:0000259" key="1">
    <source>
        <dbReference type="Pfam" id="PF19935"/>
    </source>
</evidence>
<sequence>MLLPPYELELFFKLHRALLFFVNQRLSVIPDTLASPEEFAALPPGVRLKVRDALTANLDLIESFVGENPADLSDDELDIVRSWQHLVAGRFYVFRELKKYTVFLSTETKPVAYGVLALSQPFEELIGPYLPVLTQTVLLPFKDRIVYDGLLTSYNVSFGPGIRRNLNEDFKTAKDRHGIVTSLPLSATPPAVKAPKAKPAPKPPLKEEKDESLAVIVGLIDEFCREHLNEEYAGLCRKLAEKLARKRPSPLVGGKPQTWACGIVRTIGWVNFLDDRSQTPHMKLTAIDKAFGVGESTGQGKSMLIRKTLKIRPMDPAWSLRSRIERNPTAWMIQVNGFLVDARFLKREIQEEALRKGLIPYIPERPQPLKDDDEE</sequence>
<dbReference type="InterPro" id="IPR045651">
    <property type="entry name" value="DUF6398"/>
</dbReference>
<dbReference type="AlphaFoldDB" id="A0A5C1AIJ4"/>
<evidence type="ECO:0000313" key="3">
    <source>
        <dbReference type="Proteomes" id="UP000324974"/>
    </source>
</evidence>
<name>A0A5C1AIJ4_9BACT</name>
<dbReference type="KEGG" id="lrs:PX52LOC_04837"/>
<dbReference type="EMBL" id="CP042425">
    <property type="protein sequence ID" value="QEL17826.1"/>
    <property type="molecule type" value="Genomic_DNA"/>
</dbReference>
<evidence type="ECO:0000313" key="2">
    <source>
        <dbReference type="EMBL" id="QEL17826.1"/>
    </source>
</evidence>
<dbReference type="RefSeq" id="WP_218575147.1">
    <property type="nucleotide sequence ID" value="NZ_CP042425.1"/>
</dbReference>
<gene>
    <name evidence="2" type="ORF">PX52LOC_04837</name>
</gene>
<protein>
    <submittedName>
        <fullName evidence="2">Plasmid pRiA4b ORF-3 family protein</fullName>
    </submittedName>
</protein>
<accession>A0A5C1AIJ4</accession>
<dbReference type="Proteomes" id="UP000324974">
    <property type="component" value="Chromosome"/>
</dbReference>
<keyword evidence="3" id="KW-1185">Reference proteome</keyword>
<proteinExistence type="predicted"/>